<proteinExistence type="inferred from homology"/>
<organism evidence="9">
    <name type="scientific">Aphanomyces astaci</name>
    <name type="common">Crayfish plague agent</name>
    <dbReference type="NCBI Taxonomy" id="112090"/>
    <lineage>
        <taxon>Eukaryota</taxon>
        <taxon>Sar</taxon>
        <taxon>Stramenopiles</taxon>
        <taxon>Oomycota</taxon>
        <taxon>Saprolegniomycetes</taxon>
        <taxon>Saprolegniales</taxon>
        <taxon>Verrucalvaceae</taxon>
        <taxon>Aphanomyces</taxon>
    </lineage>
</organism>
<accession>W4GMC6</accession>
<dbReference type="EMBL" id="KI913125">
    <property type="protein sequence ID" value="ETV80860.1"/>
    <property type="molecule type" value="Genomic_DNA"/>
</dbReference>
<feature type="domain" description="Vps53 C-terminal" evidence="8">
    <location>
        <begin position="686"/>
        <end position="769"/>
    </location>
</feature>
<dbReference type="Pfam" id="PF04100">
    <property type="entry name" value="Vps53_N"/>
    <property type="match status" value="1"/>
</dbReference>
<protein>
    <submittedName>
        <fullName evidence="9">Uncharacterized protein</fullName>
    </submittedName>
</protein>
<comment type="similarity">
    <text evidence="3">Belongs to the VPS53 family.</text>
</comment>
<evidence type="ECO:0000256" key="6">
    <source>
        <dbReference type="ARBA" id="ARBA00023136"/>
    </source>
</evidence>
<dbReference type="InterPro" id="IPR039766">
    <property type="entry name" value="Vps53"/>
</dbReference>
<evidence type="ECO:0000256" key="1">
    <source>
        <dbReference type="ARBA" id="ARBA00004150"/>
    </source>
</evidence>
<dbReference type="GeneID" id="20808313"/>
<dbReference type="Pfam" id="PF16854">
    <property type="entry name" value="VPS53_C"/>
    <property type="match status" value="1"/>
</dbReference>
<dbReference type="VEuPathDB" id="FungiDB:H257_06317"/>
<evidence type="ECO:0000256" key="3">
    <source>
        <dbReference type="ARBA" id="ARBA00008628"/>
    </source>
</evidence>
<feature type="domain" description="Vps53 N-terminal" evidence="7">
    <location>
        <begin position="25"/>
        <end position="455"/>
    </location>
</feature>
<evidence type="ECO:0000259" key="8">
    <source>
        <dbReference type="Pfam" id="PF16854"/>
    </source>
</evidence>
<evidence type="ECO:0000259" key="7">
    <source>
        <dbReference type="Pfam" id="PF04100"/>
    </source>
</evidence>
<dbReference type="RefSeq" id="XP_009829807.1">
    <property type="nucleotide sequence ID" value="XM_009831505.1"/>
</dbReference>
<keyword evidence="4" id="KW-0967">Endosome</keyword>
<dbReference type="PANTHER" id="PTHR12820">
    <property type="entry name" value="VACUOLAR SORTING PROTEIN 53"/>
    <property type="match status" value="1"/>
</dbReference>
<evidence type="ECO:0000256" key="5">
    <source>
        <dbReference type="ARBA" id="ARBA00023034"/>
    </source>
</evidence>
<evidence type="ECO:0000313" key="9">
    <source>
        <dbReference type="EMBL" id="ETV80860.1"/>
    </source>
</evidence>
<keyword evidence="5" id="KW-0333">Golgi apparatus</keyword>
<dbReference type="GO" id="GO:0042147">
    <property type="term" value="P:retrograde transport, endosome to Golgi"/>
    <property type="evidence" value="ECO:0007669"/>
    <property type="project" value="InterPro"/>
</dbReference>
<dbReference type="Gene3D" id="1.10.357.110">
    <property type="entry name" value="Vacuolar protein sorting-associated protein 53, C-terminus"/>
    <property type="match status" value="1"/>
</dbReference>
<name>W4GMC6_APHAT</name>
<dbReference type="GO" id="GO:0005829">
    <property type="term" value="C:cytosol"/>
    <property type="evidence" value="ECO:0007669"/>
    <property type="project" value="GOC"/>
</dbReference>
<dbReference type="GO" id="GO:0000938">
    <property type="term" value="C:GARP complex"/>
    <property type="evidence" value="ECO:0007669"/>
    <property type="project" value="InterPro"/>
</dbReference>
<dbReference type="STRING" id="112090.W4GMC6"/>
<dbReference type="AlphaFoldDB" id="W4GMC6"/>
<dbReference type="GO" id="GO:0010008">
    <property type="term" value="C:endosome membrane"/>
    <property type="evidence" value="ECO:0007669"/>
    <property type="project" value="UniProtKB-SubCell"/>
</dbReference>
<reference evidence="9" key="1">
    <citation type="submission" date="2013-12" db="EMBL/GenBank/DDBJ databases">
        <title>The Genome Sequence of Aphanomyces astaci APO3.</title>
        <authorList>
            <consortium name="The Broad Institute Genomics Platform"/>
            <person name="Russ C."/>
            <person name="Tyler B."/>
            <person name="van West P."/>
            <person name="Dieguez-Uribeondo J."/>
            <person name="Young S.K."/>
            <person name="Zeng Q."/>
            <person name="Gargeya S."/>
            <person name="Fitzgerald M."/>
            <person name="Abouelleil A."/>
            <person name="Alvarado L."/>
            <person name="Chapman S.B."/>
            <person name="Gainer-Dewar J."/>
            <person name="Goldberg J."/>
            <person name="Griggs A."/>
            <person name="Gujja S."/>
            <person name="Hansen M."/>
            <person name="Howarth C."/>
            <person name="Imamovic A."/>
            <person name="Ireland A."/>
            <person name="Larimer J."/>
            <person name="McCowan C."/>
            <person name="Murphy C."/>
            <person name="Pearson M."/>
            <person name="Poon T.W."/>
            <person name="Priest M."/>
            <person name="Roberts A."/>
            <person name="Saif S."/>
            <person name="Shea T."/>
            <person name="Sykes S."/>
            <person name="Wortman J."/>
            <person name="Nusbaum C."/>
            <person name="Birren B."/>
        </authorList>
    </citation>
    <scope>NUCLEOTIDE SEQUENCE [LARGE SCALE GENOMIC DNA]</scope>
    <source>
        <strain evidence="9">APO3</strain>
    </source>
</reference>
<gene>
    <name evidence="9" type="ORF">H257_06317</name>
</gene>
<sequence>MHLPQGVEAAISRVLPSDDVLDRPEFDCVEFINRNFPDEQSLADIEPFVSRLNGRMKELDENLSHASQEQSLAAYQALADLKEAQQAVTQLYTKIHDIRGKAEQSEVMVQEICRDIKQLDYAKRHLQTTITALKRLHMLVTAVDQLEYMTSQRLYKEAASLLEAVNSLFTHFEGFTKVGKILDLQRTVNAIRADLEKQIFGDFQVVGPLATLDSIAKDDDEMQRMFANLATACLIVSALGNDTRKKLVHTWCVDQLAPYEKQFGGSAASSLADMDARFAWFFQLVSTIEGRMEAIFPTHWQMGRRLCLFFCDRTRTHLLGHLGAVASDELDVTSLLKALQKALLFEREIVTRYEGHGPDDGRSELNDKGQVIDPASAEGIKRRLLRQKRLAEHKAIADELSKKRMMEGEMGVVHEPEDPLPSLSGILSRTFDPFMTAYVALERKNMESMVNDVMASEIVDRNGALPVFSSSVNMFAYIRNSVKRCTALTVGQTFFDLQLEFKYCLGLYANRLVAKLPGFITDSNTPPTHAAAAKWRLADKQEEELCFVINTAEYCADTLPSLEDVIRLKIDKAFTDAIELSKEIDTYHDVAAAAMKCIVLGIENILDDDWATMQRVNWGTVETVGDESAYVLAIADKLRPYVPTLRSMLSSLYFTNFCDKFAASVVPKVLQSIVKCKRVNHVGTQQLLLDVYALKTLFLNLPVMGKEGEVGATTVPARYTKFVSNEMAHVEAVLKLIGTPNEMLVDSFKIMWPEGTAENFQSILNMKGLKRQEQLALLEALGLQQRKAPPAAAKQMIEGKMTDMTESLKSNMQKMAKASNPFNYINTTN</sequence>
<keyword evidence="6" id="KW-0472">Membrane</keyword>
<dbReference type="OrthoDB" id="10261632at2759"/>
<comment type="subcellular location">
    <subcellularLocation>
        <location evidence="2">Endosome membrane</location>
        <topology evidence="2">Peripheral membrane protein</topology>
    </subcellularLocation>
    <subcellularLocation>
        <location evidence="1">Golgi apparatus</location>
        <location evidence="1">trans-Golgi network membrane</location>
        <topology evidence="1">Peripheral membrane protein</topology>
    </subcellularLocation>
</comment>
<dbReference type="InterPro" id="IPR007234">
    <property type="entry name" value="Vps53_N"/>
</dbReference>
<dbReference type="PANTHER" id="PTHR12820:SF0">
    <property type="entry name" value="VACUOLAR PROTEIN SORTING-ASSOCIATED PROTEIN 53 HOMOLOG"/>
    <property type="match status" value="1"/>
</dbReference>
<dbReference type="InterPro" id="IPR031745">
    <property type="entry name" value="Vps53_C"/>
</dbReference>
<evidence type="ECO:0000256" key="2">
    <source>
        <dbReference type="ARBA" id="ARBA00004481"/>
    </source>
</evidence>
<evidence type="ECO:0000256" key="4">
    <source>
        <dbReference type="ARBA" id="ARBA00022753"/>
    </source>
</evidence>
<dbReference type="InterPro" id="IPR038260">
    <property type="entry name" value="Vps53_C_sf"/>
</dbReference>